<dbReference type="InterPro" id="IPR017441">
    <property type="entry name" value="Protein_kinase_ATP_BS"/>
</dbReference>
<feature type="domain" description="Protein kinase" evidence="10">
    <location>
        <begin position="15"/>
        <end position="266"/>
    </location>
</feature>
<dbReference type="AlphaFoldDB" id="A0AAU3GY66"/>
<evidence type="ECO:0000256" key="4">
    <source>
        <dbReference type="ARBA" id="ARBA00022741"/>
    </source>
</evidence>
<dbReference type="PROSITE" id="PS00107">
    <property type="entry name" value="PROTEIN_KINASE_ATP"/>
    <property type="match status" value="1"/>
</dbReference>
<dbReference type="InterPro" id="IPR015943">
    <property type="entry name" value="WD40/YVTN_repeat-like_dom_sf"/>
</dbReference>
<dbReference type="PROSITE" id="PS00108">
    <property type="entry name" value="PROTEIN_KINASE_ST"/>
    <property type="match status" value="1"/>
</dbReference>
<feature type="region of interest" description="Disordered" evidence="9">
    <location>
        <begin position="270"/>
        <end position="348"/>
    </location>
</feature>
<keyword evidence="6 8" id="KW-0067">ATP-binding</keyword>
<feature type="compositionally biased region" description="Pro residues" evidence="9">
    <location>
        <begin position="322"/>
        <end position="340"/>
    </location>
</feature>
<evidence type="ECO:0000256" key="7">
    <source>
        <dbReference type="PROSITE-ProRule" id="PRU00221"/>
    </source>
</evidence>
<dbReference type="GO" id="GO:0005524">
    <property type="term" value="F:ATP binding"/>
    <property type="evidence" value="ECO:0007669"/>
    <property type="project" value="UniProtKB-UniRule"/>
</dbReference>
<reference evidence="11" key="1">
    <citation type="submission" date="2022-10" db="EMBL/GenBank/DDBJ databases">
        <title>The complete genomes of actinobacterial strains from the NBC collection.</title>
        <authorList>
            <person name="Joergensen T.S."/>
            <person name="Alvarez Arevalo M."/>
            <person name="Sterndorff E.B."/>
            <person name="Faurdal D."/>
            <person name="Vuksanovic O."/>
            <person name="Mourched A.-S."/>
            <person name="Charusanti P."/>
            <person name="Shaw S."/>
            <person name="Blin K."/>
            <person name="Weber T."/>
        </authorList>
    </citation>
    <scope>NUCLEOTIDE SEQUENCE</scope>
    <source>
        <strain evidence="11">NBC_01401</strain>
    </source>
</reference>
<feature type="compositionally biased region" description="Gly residues" evidence="9">
    <location>
        <begin position="385"/>
        <end position="395"/>
    </location>
</feature>
<accession>A0AAU3GY66</accession>
<dbReference type="Gene3D" id="3.30.200.20">
    <property type="entry name" value="Phosphorylase Kinase, domain 1"/>
    <property type="match status" value="1"/>
</dbReference>
<dbReference type="PROSITE" id="PS50294">
    <property type="entry name" value="WD_REPEATS_REGION"/>
    <property type="match status" value="1"/>
</dbReference>
<dbReference type="SMART" id="SM00220">
    <property type="entry name" value="S_TKc"/>
    <property type="match status" value="1"/>
</dbReference>
<dbReference type="InterPro" id="IPR008271">
    <property type="entry name" value="Ser/Thr_kinase_AS"/>
</dbReference>
<dbReference type="EMBL" id="CP109535">
    <property type="protein sequence ID" value="WTY98209.1"/>
    <property type="molecule type" value="Genomic_DNA"/>
</dbReference>
<evidence type="ECO:0000256" key="3">
    <source>
        <dbReference type="ARBA" id="ARBA00022737"/>
    </source>
</evidence>
<keyword evidence="3" id="KW-0677">Repeat</keyword>
<dbReference type="InterPro" id="IPR011009">
    <property type="entry name" value="Kinase-like_dom_sf"/>
</dbReference>
<dbReference type="Pfam" id="PF00400">
    <property type="entry name" value="WD40"/>
    <property type="match status" value="3"/>
</dbReference>
<dbReference type="PANTHER" id="PTHR43289">
    <property type="entry name" value="MITOGEN-ACTIVATED PROTEIN KINASE KINASE KINASE 20-RELATED"/>
    <property type="match status" value="1"/>
</dbReference>
<evidence type="ECO:0000256" key="2">
    <source>
        <dbReference type="ARBA" id="ARBA00022679"/>
    </source>
</evidence>
<dbReference type="SUPFAM" id="SSF50998">
    <property type="entry name" value="Quinoprotein alcohol dehydrogenase-like"/>
    <property type="match status" value="1"/>
</dbReference>
<dbReference type="GO" id="GO:0004674">
    <property type="term" value="F:protein serine/threonine kinase activity"/>
    <property type="evidence" value="ECO:0007669"/>
    <property type="project" value="UniProtKB-KW"/>
</dbReference>
<gene>
    <name evidence="11" type="ORF">OG626_26625</name>
</gene>
<dbReference type="SMART" id="SM00320">
    <property type="entry name" value="WD40"/>
    <property type="match status" value="5"/>
</dbReference>
<dbReference type="InterPro" id="IPR000719">
    <property type="entry name" value="Prot_kinase_dom"/>
</dbReference>
<dbReference type="InterPro" id="IPR001680">
    <property type="entry name" value="WD40_rpt"/>
</dbReference>
<name>A0AAU3GY66_9ACTN</name>
<feature type="binding site" evidence="8">
    <location>
        <position position="43"/>
    </location>
    <ligand>
        <name>ATP</name>
        <dbReference type="ChEBI" id="CHEBI:30616"/>
    </ligand>
</feature>
<dbReference type="PROSITE" id="PS50082">
    <property type="entry name" value="WD_REPEATS_2"/>
    <property type="match status" value="3"/>
</dbReference>
<keyword evidence="4 8" id="KW-0547">Nucleotide-binding</keyword>
<keyword evidence="11" id="KW-0723">Serine/threonine-protein kinase</keyword>
<evidence type="ECO:0000259" key="10">
    <source>
        <dbReference type="PROSITE" id="PS50011"/>
    </source>
</evidence>
<feature type="repeat" description="WD" evidence="7">
    <location>
        <begin position="572"/>
        <end position="613"/>
    </location>
</feature>
<dbReference type="PANTHER" id="PTHR43289:SF34">
    <property type="entry name" value="SERINE_THREONINE-PROTEIN KINASE YBDM-RELATED"/>
    <property type="match status" value="1"/>
</dbReference>
<dbReference type="Gene3D" id="1.10.510.10">
    <property type="entry name" value="Transferase(Phosphotransferase) domain 1"/>
    <property type="match status" value="1"/>
</dbReference>
<feature type="compositionally biased region" description="Low complexity" evidence="9">
    <location>
        <begin position="270"/>
        <end position="287"/>
    </location>
</feature>
<feature type="region of interest" description="Disordered" evidence="9">
    <location>
        <begin position="375"/>
        <end position="405"/>
    </location>
</feature>
<sequence length="697" mass="71523">MEALEPGDPQRVGPYRLEGRLGAGGMGQVFLGMSPGGRRVAVKVIRPELAAAPQFRERFAREVDAARRVGGFHTAQVVDADPQAASPWLVTAFVPGLTLHQTVAEKGPLAADAVLRLGAGLAEGLAAIHRCGLVHRDLKPGNVILADDGPRIIDFGIALALDASALTTVGTVIGTYAFMSPEQISADRAGPASDVFSLGSVLAFAATGRSPFDAPALVQAIPRILNEPPALDGLDGELLRLLTACLVKDPDGRPSVDDLLARFAGLPAGDAGAPAPAPGTEQAPPEADAGEARPSSGQGGTLHLADAGQPMHMLPTATHVPAYPPRPPNPPSSSPSPSPDSSPGGMSRRTLLIGGLAAATAVAGVGTALVVRERGNDSDNSASGSGSGSGNGAGPSAGIPADGLTLKGPDSVQALVFGKDSKTLLAAGGDGTIRKWDVSAEQGESIRIGVPAYLQPAMFTADLKRLIRADKNKVQVWDVTSGRVVRTFDGPPGGKGQEGFVQSLALSPDGKTLVGSMPEGLYTWDLGSGKRLGIQKGQFSGPLAFSPDAELLVTAFPLKLRDFPSLKAVATIDSEFNSSQTSTFSPDSQILAIAERNGPVRLWNVATRQNVVTLKGHKDSVVSLAFQPGGSALASGSEDGTVRLWDTVTGKTTATFDCGGKVAAVVFSPDGNTLAAGLSQVDSASAEDTVRIWRVPT</sequence>
<evidence type="ECO:0000256" key="9">
    <source>
        <dbReference type="SAM" id="MobiDB-lite"/>
    </source>
</evidence>
<organism evidence="11">
    <name type="scientific">Streptomyces sp. NBC_01401</name>
    <dbReference type="NCBI Taxonomy" id="2903854"/>
    <lineage>
        <taxon>Bacteria</taxon>
        <taxon>Bacillati</taxon>
        <taxon>Actinomycetota</taxon>
        <taxon>Actinomycetes</taxon>
        <taxon>Kitasatosporales</taxon>
        <taxon>Streptomycetaceae</taxon>
        <taxon>Streptomyces</taxon>
    </lineage>
</organism>
<dbReference type="PROSITE" id="PS50011">
    <property type="entry name" value="PROTEIN_KINASE_DOM"/>
    <property type="match status" value="1"/>
</dbReference>
<proteinExistence type="predicted"/>
<evidence type="ECO:0000256" key="8">
    <source>
        <dbReference type="PROSITE-ProRule" id="PRU10141"/>
    </source>
</evidence>
<evidence type="ECO:0000256" key="6">
    <source>
        <dbReference type="ARBA" id="ARBA00022840"/>
    </source>
</evidence>
<dbReference type="InterPro" id="IPR011047">
    <property type="entry name" value="Quinoprotein_ADH-like_sf"/>
</dbReference>
<evidence type="ECO:0000256" key="5">
    <source>
        <dbReference type="ARBA" id="ARBA00022777"/>
    </source>
</evidence>
<keyword evidence="2" id="KW-0808">Transferase</keyword>
<dbReference type="CDD" id="cd00200">
    <property type="entry name" value="WD40"/>
    <property type="match status" value="1"/>
</dbReference>
<feature type="repeat" description="WD" evidence="7">
    <location>
        <begin position="614"/>
        <end position="655"/>
    </location>
</feature>
<dbReference type="InterPro" id="IPR020472">
    <property type="entry name" value="WD40_PAC1"/>
</dbReference>
<keyword evidence="5 11" id="KW-0418">Kinase</keyword>
<dbReference type="PRINTS" id="PR00320">
    <property type="entry name" value="GPROTEINBRPT"/>
</dbReference>
<dbReference type="Pfam" id="PF00069">
    <property type="entry name" value="Pkinase"/>
    <property type="match status" value="1"/>
</dbReference>
<evidence type="ECO:0000256" key="1">
    <source>
        <dbReference type="ARBA" id="ARBA00022574"/>
    </source>
</evidence>
<feature type="repeat" description="WD" evidence="7">
    <location>
        <begin position="410"/>
        <end position="446"/>
    </location>
</feature>
<dbReference type="SUPFAM" id="SSF56112">
    <property type="entry name" value="Protein kinase-like (PK-like)"/>
    <property type="match status" value="1"/>
</dbReference>
<evidence type="ECO:0000313" key="11">
    <source>
        <dbReference type="EMBL" id="WTY98209.1"/>
    </source>
</evidence>
<dbReference type="CDD" id="cd14014">
    <property type="entry name" value="STKc_PknB_like"/>
    <property type="match status" value="1"/>
</dbReference>
<keyword evidence="1 7" id="KW-0853">WD repeat</keyword>
<protein>
    <submittedName>
        <fullName evidence="11">Serine/threonine protein kinase</fullName>
    </submittedName>
</protein>
<dbReference type="Gene3D" id="2.130.10.10">
    <property type="entry name" value="YVTN repeat-like/Quinoprotein amine dehydrogenase"/>
    <property type="match status" value="2"/>
</dbReference>